<proteinExistence type="predicted"/>
<reference evidence="2 3" key="1">
    <citation type="submission" date="2019-04" db="EMBL/GenBank/DDBJ databases">
        <title>Cohnella sp. nov. isolated from preserved vegetables.</title>
        <authorList>
            <person name="Lin S.-Y."/>
            <person name="Hung M.-H."/>
            <person name="Young C.-C."/>
        </authorList>
    </citation>
    <scope>NUCLEOTIDE SEQUENCE [LARGE SCALE GENOMIC DNA]</scope>
    <source>
        <strain evidence="2 3">CC-MHH1044</strain>
    </source>
</reference>
<dbReference type="Proteomes" id="UP000310636">
    <property type="component" value="Unassembled WGS sequence"/>
</dbReference>
<evidence type="ECO:0000313" key="2">
    <source>
        <dbReference type="EMBL" id="THF79519.1"/>
    </source>
</evidence>
<gene>
    <name evidence="2" type="ORF">E6C55_12090</name>
</gene>
<comment type="caution">
    <text evidence="2">The sequence shown here is derived from an EMBL/GenBank/DDBJ whole genome shotgun (WGS) entry which is preliminary data.</text>
</comment>
<dbReference type="Pfam" id="PF14286">
    <property type="entry name" value="DHHW"/>
    <property type="match status" value="1"/>
</dbReference>
<keyword evidence="3" id="KW-1185">Reference proteome</keyword>
<dbReference type="OrthoDB" id="175771at2"/>
<feature type="compositionally biased region" description="Low complexity" evidence="1">
    <location>
        <begin position="43"/>
        <end position="70"/>
    </location>
</feature>
<dbReference type="EMBL" id="SSOB01000013">
    <property type="protein sequence ID" value="THF79519.1"/>
    <property type="molecule type" value="Genomic_DNA"/>
</dbReference>
<feature type="region of interest" description="Disordered" evidence="1">
    <location>
        <begin position="37"/>
        <end position="70"/>
    </location>
</feature>
<sequence>MEDSRKMRSTFRVTLTLFIVFLAAVVAFGILHTRADEKKNDSGEASPSSSASESASESAAPSGSAADSGSGAAAVAEDQLVNVQGVNYIVSGGEAASLFVYNKSAADQYANALNRFKASIDASVRVYSLLVPTAGEFSDSELAKNNSDSQKEAFAHIGELLDPGIVQVDAYDALASHLDDYVYYRTDHHWTALGAYYAYKVFAEATGEQPASLDDFKEGTIGDFLGSEYKTLQLEELKANPDTIVYYTPTSDYEYTAYSTKNAPLNRDLVNAKYANDTNGLYAVFMGGDTPWGEITTESASGRTLLVVKDSYANAFIPYLLDHYSKIYYVDPRSYTGNLTDFATEKQATDVLFLNNATVARITGIAELIDSLL</sequence>
<dbReference type="InterPro" id="IPR025945">
    <property type="entry name" value="DHHW"/>
</dbReference>
<accession>A0A4S4C1T7</accession>
<organism evidence="2 3">
    <name type="scientific">Cohnella fermenti</name>
    <dbReference type="NCBI Taxonomy" id="2565925"/>
    <lineage>
        <taxon>Bacteria</taxon>
        <taxon>Bacillati</taxon>
        <taxon>Bacillota</taxon>
        <taxon>Bacilli</taxon>
        <taxon>Bacillales</taxon>
        <taxon>Paenibacillaceae</taxon>
        <taxon>Cohnella</taxon>
    </lineage>
</organism>
<evidence type="ECO:0000256" key="1">
    <source>
        <dbReference type="SAM" id="MobiDB-lite"/>
    </source>
</evidence>
<name>A0A4S4C1T7_9BACL</name>
<protein>
    <recommendedName>
        <fullName evidence="4">AlgX/AlgJ SGNH hydrolase-like domain-containing protein</fullName>
    </recommendedName>
</protein>
<evidence type="ECO:0000313" key="3">
    <source>
        <dbReference type="Proteomes" id="UP000310636"/>
    </source>
</evidence>
<dbReference type="AlphaFoldDB" id="A0A4S4C1T7"/>
<evidence type="ECO:0008006" key="4">
    <source>
        <dbReference type="Google" id="ProtNLM"/>
    </source>
</evidence>